<dbReference type="Proteomes" id="UP001431209">
    <property type="component" value="Unassembled WGS sequence"/>
</dbReference>
<evidence type="ECO:0000256" key="1">
    <source>
        <dbReference type="SAM" id="MobiDB-lite"/>
    </source>
</evidence>
<keyword evidence="3" id="KW-1185">Reference proteome</keyword>
<feature type="region of interest" description="Disordered" evidence="1">
    <location>
        <begin position="298"/>
        <end position="323"/>
    </location>
</feature>
<accession>A0AAW2ZAC5</accession>
<comment type="caution">
    <text evidence="2">The sequence shown here is derived from an EMBL/GenBank/DDBJ whole genome shotgun (WGS) entry which is preliminary data.</text>
</comment>
<organism evidence="2 3">
    <name type="scientific">Acrasis kona</name>
    <dbReference type="NCBI Taxonomy" id="1008807"/>
    <lineage>
        <taxon>Eukaryota</taxon>
        <taxon>Discoba</taxon>
        <taxon>Heterolobosea</taxon>
        <taxon>Tetramitia</taxon>
        <taxon>Eutetramitia</taxon>
        <taxon>Acrasidae</taxon>
        <taxon>Acrasis</taxon>
    </lineage>
</organism>
<reference evidence="2 3" key="1">
    <citation type="submission" date="2024-03" db="EMBL/GenBank/DDBJ databases">
        <title>The Acrasis kona genome and developmental transcriptomes reveal deep origins of eukaryotic multicellular pathways.</title>
        <authorList>
            <person name="Sheikh S."/>
            <person name="Fu C.-J."/>
            <person name="Brown M.W."/>
            <person name="Baldauf S.L."/>
        </authorList>
    </citation>
    <scope>NUCLEOTIDE SEQUENCE [LARGE SCALE GENOMIC DNA]</scope>
    <source>
        <strain evidence="2 3">ATCC MYA-3509</strain>
    </source>
</reference>
<dbReference type="AlphaFoldDB" id="A0AAW2ZAC5"/>
<proteinExistence type="predicted"/>
<protein>
    <submittedName>
        <fullName evidence="2">Uncharacterized protein</fullName>
    </submittedName>
</protein>
<sequence length="376" mass="42666">MSRTFFNDDKDPIIHKKKENLTKIRRRTLSDFFSTYFYLEKDGHLMKLYIFTKNTWLPYTEGDIVDYMIECRDRNHITNLQINSTLSLLSIWLYKITKSLLVHSPHDIQYANKLFDFKSTVCEIVPIKKSQNESNATEFVSVYYPLFLASNASEVSNMGTIPSGFVESLSGTSPSSTAIRDNHVHGADTGATLNHTLNPVELLKRAVQLLNETVVAICNKQGVVVSVKSNLLVNLLTLREAGNDCKLVGPFEVFNKDVCDVVRGSQSVHYKKLDFDQNYYLDGDDKLHLTLGALDQKSKNSSSIKSPSFGNKRAKPKKADDDPVKNYYKKRVFAEHINDNYLADRPSDEVPESLLIANKPVESMGNEWEHISVNKK</sequence>
<name>A0AAW2ZAC5_9EUKA</name>
<evidence type="ECO:0000313" key="3">
    <source>
        <dbReference type="Proteomes" id="UP001431209"/>
    </source>
</evidence>
<feature type="compositionally biased region" description="Low complexity" evidence="1">
    <location>
        <begin position="299"/>
        <end position="308"/>
    </location>
</feature>
<gene>
    <name evidence="2" type="ORF">AKO1_004102</name>
</gene>
<dbReference type="EMBL" id="JAOPGA020001171">
    <property type="protein sequence ID" value="KAL0485835.1"/>
    <property type="molecule type" value="Genomic_DNA"/>
</dbReference>
<evidence type="ECO:0000313" key="2">
    <source>
        <dbReference type="EMBL" id="KAL0485835.1"/>
    </source>
</evidence>